<name>A0ABY7DZ30_MYAAR</name>
<evidence type="ECO:0000313" key="3">
    <source>
        <dbReference type="Proteomes" id="UP001164746"/>
    </source>
</evidence>
<dbReference type="EMBL" id="CP111015">
    <property type="protein sequence ID" value="WAR01414.1"/>
    <property type="molecule type" value="Genomic_DNA"/>
</dbReference>
<dbReference type="Proteomes" id="UP001164746">
    <property type="component" value="Chromosome 4"/>
</dbReference>
<evidence type="ECO:0000313" key="2">
    <source>
        <dbReference type="EMBL" id="WAR01414.1"/>
    </source>
</evidence>
<feature type="region of interest" description="Disordered" evidence="1">
    <location>
        <begin position="1"/>
        <end position="38"/>
    </location>
</feature>
<evidence type="ECO:0000256" key="1">
    <source>
        <dbReference type="SAM" id="MobiDB-lite"/>
    </source>
</evidence>
<sequence>MAKIKVTKRNQTAQKPPAKTTRTKRRSDPTRKASTTTTQVNIRENVYSTYKKKLVKGWKPLEKSLKEHLDHLIDSTVKLVKSRSQFSRNDNVHRKMNDVVGELESMVGRHGEQQQELKAAIRQEERYQVTNYICLAYLAYIPHCNSRRTQGDGQVD</sequence>
<accession>A0ABY7DZ30</accession>
<evidence type="ECO:0008006" key="4">
    <source>
        <dbReference type="Google" id="ProtNLM"/>
    </source>
</evidence>
<gene>
    <name evidence="2" type="ORF">MAR_007972</name>
</gene>
<keyword evidence="3" id="KW-1185">Reference proteome</keyword>
<reference evidence="2" key="1">
    <citation type="submission" date="2022-11" db="EMBL/GenBank/DDBJ databases">
        <title>Centuries of genome instability and evolution in soft-shell clam transmissible cancer (bioRxiv).</title>
        <authorList>
            <person name="Hart S.F.M."/>
            <person name="Yonemitsu M.A."/>
            <person name="Giersch R.M."/>
            <person name="Beal B.F."/>
            <person name="Arriagada G."/>
            <person name="Davis B.W."/>
            <person name="Ostrander E.A."/>
            <person name="Goff S.P."/>
            <person name="Metzger M.J."/>
        </authorList>
    </citation>
    <scope>NUCLEOTIDE SEQUENCE</scope>
    <source>
        <strain evidence="2">MELC-2E11</strain>
        <tissue evidence="2">Siphon/mantle</tissue>
    </source>
</reference>
<protein>
    <recommendedName>
        <fullName evidence="4">Centromere protein Q</fullName>
    </recommendedName>
</protein>
<proteinExistence type="predicted"/>
<organism evidence="2 3">
    <name type="scientific">Mya arenaria</name>
    <name type="common">Soft-shell clam</name>
    <dbReference type="NCBI Taxonomy" id="6604"/>
    <lineage>
        <taxon>Eukaryota</taxon>
        <taxon>Metazoa</taxon>
        <taxon>Spiralia</taxon>
        <taxon>Lophotrochozoa</taxon>
        <taxon>Mollusca</taxon>
        <taxon>Bivalvia</taxon>
        <taxon>Autobranchia</taxon>
        <taxon>Heteroconchia</taxon>
        <taxon>Euheterodonta</taxon>
        <taxon>Imparidentia</taxon>
        <taxon>Neoheterodontei</taxon>
        <taxon>Myida</taxon>
        <taxon>Myoidea</taxon>
        <taxon>Myidae</taxon>
        <taxon>Mya</taxon>
    </lineage>
</organism>